<evidence type="ECO:0008006" key="10">
    <source>
        <dbReference type="Google" id="ProtNLM"/>
    </source>
</evidence>
<dbReference type="GO" id="GO:0046872">
    <property type="term" value="F:metal ion binding"/>
    <property type="evidence" value="ECO:0007669"/>
    <property type="project" value="UniProtKB-KW"/>
</dbReference>
<dbReference type="SUPFAM" id="SSF56059">
    <property type="entry name" value="Glutathione synthetase ATP-binding domain-like"/>
    <property type="match status" value="1"/>
</dbReference>
<organism evidence="9">
    <name type="scientific">marine metagenome</name>
    <dbReference type="NCBI Taxonomy" id="408172"/>
    <lineage>
        <taxon>unclassified sequences</taxon>
        <taxon>metagenomes</taxon>
        <taxon>ecological metagenomes</taxon>
    </lineage>
</organism>
<comment type="cofactor">
    <cofactor evidence="1">
        <name>Mg(2+)</name>
        <dbReference type="ChEBI" id="CHEBI:18420"/>
    </cofactor>
</comment>
<feature type="domain" description="ATP-grasp fold succinyl-CoA synthetase-type" evidence="8">
    <location>
        <begin position="3"/>
        <end position="137"/>
    </location>
</feature>
<dbReference type="Gene3D" id="3.30.470.20">
    <property type="entry name" value="ATP-grasp fold, B domain"/>
    <property type="match status" value="1"/>
</dbReference>
<evidence type="ECO:0000256" key="3">
    <source>
        <dbReference type="ARBA" id="ARBA00022598"/>
    </source>
</evidence>
<dbReference type="PANTHER" id="PTHR11815:SF10">
    <property type="entry name" value="SUCCINATE--COA LIGASE [GDP-FORMING] SUBUNIT BETA, MITOCHONDRIAL"/>
    <property type="match status" value="1"/>
</dbReference>
<feature type="non-terminal residue" evidence="9">
    <location>
        <position position="1"/>
    </location>
</feature>
<dbReference type="GO" id="GO:0005524">
    <property type="term" value="F:ATP binding"/>
    <property type="evidence" value="ECO:0007669"/>
    <property type="project" value="InterPro"/>
</dbReference>
<evidence type="ECO:0000313" key="9">
    <source>
        <dbReference type="EMBL" id="SVB35171.1"/>
    </source>
</evidence>
<dbReference type="GO" id="GO:0006104">
    <property type="term" value="P:succinyl-CoA metabolic process"/>
    <property type="evidence" value="ECO:0007669"/>
    <property type="project" value="TreeGrafter"/>
</dbReference>
<dbReference type="InterPro" id="IPR013650">
    <property type="entry name" value="ATP-grasp_succ-CoA_synth-type"/>
</dbReference>
<dbReference type="FunFam" id="3.30.470.20:FF:000002">
    <property type="entry name" value="Succinate--CoA ligase [ADP-forming] subunit beta"/>
    <property type="match status" value="1"/>
</dbReference>
<gene>
    <name evidence="9" type="ORF">METZ01_LOCUS188025</name>
</gene>
<dbReference type="PIRSF" id="PIRSF001554">
    <property type="entry name" value="SucCS_beta"/>
    <property type="match status" value="1"/>
</dbReference>
<accession>A0A382DBX0</accession>
<dbReference type="EMBL" id="UINC01038321">
    <property type="protein sequence ID" value="SVB35171.1"/>
    <property type="molecule type" value="Genomic_DNA"/>
</dbReference>
<evidence type="ECO:0000256" key="5">
    <source>
        <dbReference type="ARBA" id="ARBA00022741"/>
    </source>
</evidence>
<keyword evidence="2" id="KW-0816">Tricarboxylic acid cycle</keyword>
<dbReference type="GO" id="GO:0042709">
    <property type="term" value="C:succinate-CoA ligase complex"/>
    <property type="evidence" value="ECO:0007669"/>
    <property type="project" value="TreeGrafter"/>
</dbReference>
<dbReference type="Pfam" id="PF08442">
    <property type="entry name" value="ATP-grasp_2"/>
    <property type="match status" value="1"/>
</dbReference>
<evidence type="ECO:0000256" key="6">
    <source>
        <dbReference type="ARBA" id="ARBA00022842"/>
    </source>
</evidence>
<sequence>SEEGKGIAEGLIGSYLITNQTGDYGALVRKLLVEKTVAIKREMYLACVLDRNSQGPLLIVSPTGGMDIENVAETQPEKILRVPIDIGTGFQPYQSRNICRFLNLDTKFIRDIFDLMSSVLRLFIENDCSLVEINPLVLDEKDCLIALDAKIDFDDDALFRHVGLSELKDASQQGDLERLAAEAGVAYVKLDGTVGCLVNGAGLAMATMDLAHGVGAEPANFLDVGGSATVEKIAAAVRIMLSDPNVTIILVNIFGGILRCDILAEGIVKAFGAIGSTLPIVVRMSGTNVEAGTRILSESKLDVLFASTLSELESILSVKYA</sequence>
<reference evidence="9" key="1">
    <citation type="submission" date="2018-05" db="EMBL/GenBank/DDBJ databases">
        <authorList>
            <person name="Lanie J.A."/>
            <person name="Ng W.-L."/>
            <person name="Kazmierczak K.M."/>
            <person name="Andrzejewski T.M."/>
            <person name="Davidsen T.M."/>
            <person name="Wayne K.J."/>
            <person name="Tettelin H."/>
            <person name="Glass J.I."/>
            <person name="Rusch D."/>
            <person name="Podicherti R."/>
            <person name="Tsui H.-C.T."/>
            <person name="Winkler M.E."/>
        </authorList>
    </citation>
    <scope>NUCLEOTIDE SEQUENCE</scope>
</reference>
<dbReference type="NCBIfam" id="TIGR01016">
    <property type="entry name" value="sucCoAbeta"/>
    <property type="match status" value="1"/>
</dbReference>
<proteinExistence type="predicted"/>
<dbReference type="PANTHER" id="PTHR11815">
    <property type="entry name" value="SUCCINYL-COA SYNTHETASE BETA CHAIN"/>
    <property type="match status" value="1"/>
</dbReference>
<evidence type="ECO:0000259" key="8">
    <source>
        <dbReference type="Pfam" id="PF08442"/>
    </source>
</evidence>
<feature type="domain" description="ATP-citrate synthase/succinyl-CoA ligase C-terminal" evidence="7">
    <location>
        <begin position="197"/>
        <end position="308"/>
    </location>
</feature>
<name>A0A382DBX0_9ZZZZ</name>
<keyword evidence="3" id="KW-0436">Ligase</keyword>
<dbReference type="GO" id="GO:0006099">
    <property type="term" value="P:tricarboxylic acid cycle"/>
    <property type="evidence" value="ECO:0007669"/>
    <property type="project" value="UniProtKB-KW"/>
</dbReference>
<evidence type="ECO:0000256" key="1">
    <source>
        <dbReference type="ARBA" id="ARBA00001946"/>
    </source>
</evidence>
<dbReference type="Gene3D" id="3.40.50.261">
    <property type="entry name" value="Succinyl-CoA synthetase domains"/>
    <property type="match status" value="1"/>
</dbReference>
<dbReference type="Pfam" id="PF00549">
    <property type="entry name" value="Ligase_CoA"/>
    <property type="match status" value="1"/>
</dbReference>
<dbReference type="SUPFAM" id="SSF52210">
    <property type="entry name" value="Succinyl-CoA synthetase domains"/>
    <property type="match status" value="1"/>
</dbReference>
<keyword evidence="5" id="KW-0547">Nucleotide-binding</keyword>
<dbReference type="NCBIfam" id="NF001913">
    <property type="entry name" value="PRK00696.1"/>
    <property type="match status" value="1"/>
</dbReference>
<keyword evidence="4" id="KW-0479">Metal-binding</keyword>
<dbReference type="InterPro" id="IPR005809">
    <property type="entry name" value="Succ_CoA_ligase-like_bsu"/>
</dbReference>
<dbReference type="FunFam" id="3.40.50.261:FF:000001">
    <property type="entry name" value="Succinate--CoA ligase [ADP-forming] subunit beta"/>
    <property type="match status" value="1"/>
</dbReference>
<evidence type="ECO:0000256" key="2">
    <source>
        <dbReference type="ARBA" id="ARBA00022532"/>
    </source>
</evidence>
<evidence type="ECO:0000259" key="7">
    <source>
        <dbReference type="Pfam" id="PF00549"/>
    </source>
</evidence>
<dbReference type="Gene3D" id="3.30.1490.20">
    <property type="entry name" value="ATP-grasp fold, A domain"/>
    <property type="match status" value="1"/>
</dbReference>
<keyword evidence="6" id="KW-0460">Magnesium</keyword>
<dbReference type="InterPro" id="IPR013815">
    <property type="entry name" value="ATP_grasp_subdomain_1"/>
</dbReference>
<dbReference type="InterPro" id="IPR016102">
    <property type="entry name" value="Succinyl-CoA_synth-like"/>
</dbReference>
<protein>
    <recommendedName>
        <fullName evidence="10">ATP-grasp domain-containing protein</fullName>
    </recommendedName>
</protein>
<dbReference type="GO" id="GO:0004775">
    <property type="term" value="F:succinate-CoA ligase (ADP-forming) activity"/>
    <property type="evidence" value="ECO:0007669"/>
    <property type="project" value="TreeGrafter"/>
</dbReference>
<evidence type="ECO:0000256" key="4">
    <source>
        <dbReference type="ARBA" id="ARBA00022723"/>
    </source>
</evidence>
<dbReference type="InterPro" id="IPR005811">
    <property type="entry name" value="SUCC_ACL_C"/>
</dbReference>
<dbReference type="AlphaFoldDB" id="A0A382DBX0"/>